<evidence type="ECO:0000256" key="7">
    <source>
        <dbReference type="ARBA" id="ARBA00023157"/>
    </source>
</evidence>
<dbReference type="GO" id="GO:0016668">
    <property type="term" value="F:oxidoreductase activity, acting on a sulfur group of donors, NAD(P) as acceptor"/>
    <property type="evidence" value="ECO:0007669"/>
    <property type="project" value="InterPro"/>
</dbReference>
<feature type="domain" description="FAD/NAD(P)-binding" evidence="10">
    <location>
        <begin position="40"/>
        <end position="354"/>
    </location>
</feature>
<dbReference type="PROSITE" id="PS00076">
    <property type="entry name" value="PYRIDINE_REDOX_1"/>
    <property type="match status" value="1"/>
</dbReference>
<dbReference type="GO" id="GO:0003955">
    <property type="term" value="F:NAD(P)H dehydrogenase (quinone) activity"/>
    <property type="evidence" value="ECO:0007669"/>
    <property type="project" value="TreeGrafter"/>
</dbReference>
<dbReference type="SUPFAM" id="SSF51905">
    <property type="entry name" value="FAD/NAD(P)-binding domain"/>
    <property type="match status" value="1"/>
</dbReference>
<evidence type="ECO:0000256" key="6">
    <source>
        <dbReference type="ARBA" id="ARBA00023002"/>
    </source>
</evidence>
<evidence type="ECO:0000256" key="8">
    <source>
        <dbReference type="ARBA" id="ARBA00023284"/>
    </source>
</evidence>
<dbReference type="PIRSF" id="PIRSF000350">
    <property type="entry name" value="Mercury_reductase_MerA"/>
    <property type="match status" value="1"/>
</dbReference>
<keyword evidence="7" id="KW-1015">Disulfide bond</keyword>
<keyword evidence="3" id="KW-0285">Flavoprotein</keyword>
<dbReference type="InterPro" id="IPR016156">
    <property type="entry name" value="FAD/NAD-linked_Rdtase_dimer_sf"/>
</dbReference>
<evidence type="ECO:0000256" key="4">
    <source>
        <dbReference type="ARBA" id="ARBA00022827"/>
    </source>
</evidence>
<dbReference type="AlphaFoldDB" id="A0A0F9N7E6"/>
<dbReference type="NCBIfam" id="NF004991">
    <property type="entry name" value="PRK06370.1-3"/>
    <property type="match status" value="1"/>
</dbReference>
<evidence type="ECO:0000256" key="2">
    <source>
        <dbReference type="ARBA" id="ARBA00007532"/>
    </source>
</evidence>
<dbReference type="Gene3D" id="3.50.50.60">
    <property type="entry name" value="FAD/NAD(P)-binding domain"/>
    <property type="match status" value="2"/>
</dbReference>
<keyword evidence="8" id="KW-0676">Redox-active center</keyword>
<dbReference type="SUPFAM" id="SSF55424">
    <property type="entry name" value="FAD/NAD-linked reductases, dimerisation (C-terminal) domain"/>
    <property type="match status" value="1"/>
</dbReference>
<evidence type="ECO:0008006" key="12">
    <source>
        <dbReference type="Google" id="ProtNLM"/>
    </source>
</evidence>
<dbReference type="PANTHER" id="PTHR43014">
    <property type="entry name" value="MERCURIC REDUCTASE"/>
    <property type="match status" value="1"/>
</dbReference>
<sequence length="510" mass="55193">MSNVSQISFTELGPMDEHNRELLTNAHPLDWKNPTPADRYNMVVVGAGPAGLVTAAGVAGLGGTVALVERYLFGGDCLNFGCVPSKTLIAAARAAADVRRADRYGIELAFSKVDFAAVMERVRRIRGQISHHDAVQKFQDMGIDVFLGDAAFTGQDTVEVEGQALRFARACIATGARAVRPDIEGLAEAGFHTNESIFSLTELPPRLAVLGSGPLGCELAQAFARLGSEVTIIERSGQFLKREDRDAADIVGRSFMRDGIHCVFNSQVKRVTGGTGGKQLLLVSDGKESSVEVDAILVGYGRAPNVDGLGLEAAGVAYDARHGVNVDDRLRTTNKRIYAAGDVCLKHKFTHTADATARIVIQNALFWGRKKLSALTIPWCTYTDPEVAHVGLYEHEAKERGLEVDTFTKPFKDNDRAVTEGEDEGFVRIHVKKGSDRIVGATIVGRHAGEMISELSVAMAGKVGLSMLANVIHPYPTLSEAIKGVGDMYSHTRLTPLLKKLFVRILAWRR</sequence>
<dbReference type="InterPro" id="IPR012999">
    <property type="entry name" value="Pyr_OxRdtase_I_AS"/>
</dbReference>
<accession>A0A0F9N7E6</accession>
<dbReference type="Pfam" id="PF02852">
    <property type="entry name" value="Pyr_redox_dim"/>
    <property type="match status" value="1"/>
</dbReference>
<keyword evidence="5" id="KW-0521">NADP</keyword>
<dbReference type="FunFam" id="3.30.390.30:FF:000001">
    <property type="entry name" value="Dihydrolipoyl dehydrogenase"/>
    <property type="match status" value="1"/>
</dbReference>
<dbReference type="InterPro" id="IPR001100">
    <property type="entry name" value="Pyr_nuc-diS_OxRdtase"/>
</dbReference>
<organism evidence="11">
    <name type="scientific">marine sediment metagenome</name>
    <dbReference type="NCBI Taxonomy" id="412755"/>
    <lineage>
        <taxon>unclassified sequences</taxon>
        <taxon>metagenomes</taxon>
        <taxon>ecological metagenomes</taxon>
    </lineage>
</organism>
<reference evidence="11" key="1">
    <citation type="journal article" date="2015" name="Nature">
        <title>Complex archaea that bridge the gap between prokaryotes and eukaryotes.</title>
        <authorList>
            <person name="Spang A."/>
            <person name="Saw J.H."/>
            <person name="Jorgensen S.L."/>
            <person name="Zaremba-Niedzwiedzka K."/>
            <person name="Martijn J."/>
            <person name="Lind A.E."/>
            <person name="van Eijk R."/>
            <person name="Schleper C."/>
            <person name="Guy L."/>
            <person name="Ettema T.J."/>
        </authorList>
    </citation>
    <scope>NUCLEOTIDE SEQUENCE</scope>
</reference>
<proteinExistence type="inferred from homology"/>
<evidence type="ECO:0000259" key="10">
    <source>
        <dbReference type="Pfam" id="PF07992"/>
    </source>
</evidence>
<name>A0A0F9N7E6_9ZZZZ</name>
<dbReference type="PRINTS" id="PR00411">
    <property type="entry name" value="PNDRDTASEI"/>
</dbReference>
<keyword evidence="4" id="KW-0274">FAD</keyword>
<feature type="domain" description="Pyridine nucleotide-disulphide oxidoreductase dimerisation" evidence="9">
    <location>
        <begin position="377"/>
        <end position="483"/>
    </location>
</feature>
<dbReference type="Pfam" id="PF07992">
    <property type="entry name" value="Pyr_redox_2"/>
    <property type="match status" value="1"/>
</dbReference>
<gene>
    <name evidence="11" type="ORF">LCGC14_1002410</name>
</gene>
<dbReference type="EMBL" id="LAZR01003881">
    <property type="protein sequence ID" value="KKN13819.1"/>
    <property type="molecule type" value="Genomic_DNA"/>
</dbReference>
<comment type="similarity">
    <text evidence="2">Belongs to the class-I pyridine nucleotide-disulfide oxidoreductase family.</text>
</comment>
<dbReference type="Gene3D" id="3.30.390.30">
    <property type="match status" value="1"/>
</dbReference>
<comment type="caution">
    <text evidence="11">The sequence shown here is derived from an EMBL/GenBank/DDBJ whole genome shotgun (WGS) entry which is preliminary data.</text>
</comment>
<dbReference type="GO" id="GO:0050660">
    <property type="term" value="F:flavin adenine dinucleotide binding"/>
    <property type="evidence" value="ECO:0007669"/>
    <property type="project" value="TreeGrafter"/>
</dbReference>
<dbReference type="PANTHER" id="PTHR43014:SF2">
    <property type="entry name" value="MERCURIC REDUCTASE"/>
    <property type="match status" value="1"/>
</dbReference>
<evidence type="ECO:0000259" key="9">
    <source>
        <dbReference type="Pfam" id="PF02852"/>
    </source>
</evidence>
<protein>
    <recommendedName>
        <fullName evidence="12">Mercuric reductase</fullName>
    </recommendedName>
</protein>
<dbReference type="InterPro" id="IPR004099">
    <property type="entry name" value="Pyr_nucl-diS_OxRdtase_dimer"/>
</dbReference>
<dbReference type="InterPro" id="IPR023753">
    <property type="entry name" value="FAD/NAD-binding_dom"/>
</dbReference>
<dbReference type="PRINTS" id="PR00368">
    <property type="entry name" value="FADPNR"/>
</dbReference>
<dbReference type="InterPro" id="IPR036188">
    <property type="entry name" value="FAD/NAD-bd_sf"/>
</dbReference>
<evidence type="ECO:0000256" key="5">
    <source>
        <dbReference type="ARBA" id="ARBA00022857"/>
    </source>
</evidence>
<evidence type="ECO:0000313" key="11">
    <source>
        <dbReference type="EMBL" id="KKN13819.1"/>
    </source>
</evidence>
<comment type="cofactor">
    <cofactor evidence="1">
        <name>FAD</name>
        <dbReference type="ChEBI" id="CHEBI:57692"/>
    </cofactor>
</comment>
<evidence type="ECO:0000256" key="3">
    <source>
        <dbReference type="ARBA" id="ARBA00022630"/>
    </source>
</evidence>
<evidence type="ECO:0000256" key="1">
    <source>
        <dbReference type="ARBA" id="ARBA00001974"/>
    </source>
</evidence>
<keyword evidence="6" id="KW-0560">Oxidoreductase</keyword>